<organism evidence="2 3">
    <name type="scientific">Symbiodinium natans</name>
    <dbReference type="NCBI Taxonomy" id="878477"/>
    <lineage>
        <taxon>Eukaryota</taxon>
        <taxon>Sar</taxon>
        <taxon>Alveolata</taxon>
        <taxon>Dinophyceae</taxon>
        <taxon>Suessiales</taxon>
        <taxon>Symbiodiniaceae</taxon>
        <taxon>Symbiodinium</taxon>
    </lineage>
</organism>
<protein>
    <submittedName>
        <fullName evidence="2">Uncharacterized protein</fullName>
    </submittedName>
</protein>
<comment type="caution">
    <text evidence="2">The sequence shown here is derived from an EMBL/GenBank/DDBJ whole genome shotgun (WGS) entry which is preliminary data.</text>
</comment>
<dbReference type="Proteomes" id="UP000604046">
    <property type="component" value="Unassembled WGS sequence"/>
</dbReference>
<gene>
    <name evidence="2" type="ORF">SNAT2548_LOCUS17053</name>
</gene>
<accession>A0A812NV29</accession>
<dbReference type="EMBL" id="CAJNDS010002099">
    <property type="protein sequence ID" value="CAE7325748.1"/>
    <property type="molecule type" value="Genomic_DNA"/>
</dbReference>
<evidence type="ECO:0000313" key="2">
    <source>
        <dbReference type="EMBL" id="CAE7325748.1"/>
    </source>
</evidence>
<sequence>MPEAVSYEQIPGGQDVKPSASSRCGLLCCAACVIILVVILVLIWPAVWWQLTESNPPKNLRPKLVSFFEIENLTANMPPAPSNYPDVLRGYIWMDQAGYYGASQVPSASPDLVLSFGDPLHPLDTTTRSIRVNTTGPCWSWANNARAYLHVATDRASNFTYKFMWDESFSSAVIYSCTSTNGHESCRLNHGNGLLQLKLLIIRQSPAKDMCPPAPRATKADRASCAKFVRVTRLLFPGTSWTIPFLQFNYYVFQIAGDDGTPVEPYFTAYVDFAKSQCQPAAASAQGYGINCEGECLKNSSAFIAVRPGQ</sequence>
<keyword evidence="3" id="KW-1185">Reference proteome</keyword>
<evidence type="ECO:0000256" key="1">
    <source>
        <dbReference type="SAM" id="Phobius"/>
    </source>
</evidence>
<proteinExistence type="predicted"/>
<keyword evidence="1" id="KW-1133">Transmembrane helix</keyword>
<name>A0A812NV29_9DINO</name>
<keyword evidence="1" id="KW-0472">Membrane</keyword>
<reference evidence="2" key="1">
    <citation type="submission" date="2021-02" db="EMBL/GenBank/DDBJ databases">
        <authorList>
            <person name="Dougan E. K."/>
            <person name="Rhodes N."/>
            <person name="Thang M."/>
            <person name="Chan C."/>
        </authorList>
    </citation>
    <scope>NUCLEOTIDE SEQUENCE</scope>
</reference>
<feature type="transmembrane region" description="Helical" evidence="1">
    <location>
        <begin position="24"/>
        <end position="49"/>
    </location>
</feature>
<dbReference type="AlphaFoldDB" id="A0A812NV29"/>
<evidence type="ECO:0000313" key="3">
    <source>
        <dbReference type="Proteomes" id="UP000604046"/>
    </source>
</evidence>
<keyword evidence="1" id="KW-0812">Transmembrane</keyword>